<dbReference type="Proteomes" id="UP000305451">
    <property type="component" value="Unassembled WGS sequence"/>
</dbReference>
<accession>A0A4S2H209</accession>
<gene>
    <name evidence="1" type="ORF">E5162_14405</name>
</gene>
<organism evidence="1 2">
    <name type="scientific">Marinicauda pacifica</name>
    <dbReference type="NCBI Taxonomy" id="1133559"/>
    <lineage>
        <taxon>Bacteria</taxon>
        <taxon>Pseudomonadati</taxon>
        <taxon>Pseudomonadota</taxon>
        <taxon>Alphaproteobacteria</taxon>
        <taxon>Maricaulales</taxon>
        <taxon>Maricaulaceae</taxon>
        <taxon>Marinicauda</taxon>
    </lineage>
</organism>
<evidence type="ECO:0000313" key="2">
    <source>
        <dbReference type="Proteomes" id="UP000305451"/>
    </source>
</evidence>
<dbReference type="RefSeq" id="WP_135945959.1">
    <property type="nucleotide sequence ID" value="NZ_SRXV01000070.1"/>
</dbReference>
<dbReference type="AlphaFoldDB" id="A0A4S2H209"/>
<keyword evidence="2" id="KW-1185">Reference proteome</keyword>
<name>A0A4S2H209_9PROT</name>
<comment type="caution">
    <text evidence="1">The sequence shown here is derived from an EMBL/GenBank/DDBJ whole genome shotgun (WGS) entry which is preliminary data.</text>
</comment>
<feature type="non-terminal residue" evidence="1">
    <location>
        <position position="94"/>
    </location>
</feature>
<dbReference type="EMBL" id="SRXV01000070">
    <property type="protein sequence ID" value="TGY89544.1"/>
    <property type="molecule type" value="Genomic_DNA"/>
</dbReference>
<protein>
    <submittedName>
        <fullName evidence="1">Uncharacterized protein</fullName>
    </submittedName>
</protein>
<evidence type="ECO:0000313" key="1">
    <source>
        <dbReference type="EMBL" id="TGY89544.1"/>
    </source>
</evidence>
<proteinExistence type="predicted"/>
<sequence>MIDYAPQDSLLDEDLVEVVAKRLLERIKAPFKVDEIEIDLTATAGAVLYTGPDSFKQGFVAIQQAQDSHSNFALSDGQRFGDPAPNLALMSRMM</sequence>
<reference evidence="1 2" key="1">
    <citation type="journal article" date="2013" name="Int. J. Syst. Evol. Microbiol.">
        <title>Marinicauda pacifica gen. nov., sp. nov., a prosthecate alphaproteobacterium of the family Hyphomonadaceae isolated from deep seawater.</title>
        <authorList>
            <person name="Zhang X.Y."/>
            <person name="Li G.W."/>
            <person name="Wang C.S."/>
            <person name="Zhang Y.J."/>
            <person name="Xu X.W."/>
            <person name="Li H."/>
            <person name="Liu A."/>
            <person name="Liu C."/>
            <person name="Xie B.B."/>
            <person name="Qin Q.L."/>
            <person name="Xu Z."/>
            <person name="Chen X.L."/>
            <person name="Zhou B.C."/>
            <person name="Zhang Y.Z."/>
        </authorList>
    </citation>
    <scope>NUCLEOTIDE SEQUENCE [LARGE SCALE GENOMIC DNA]</scope>
    <source>
        <strain evidence="1 2">P-1 km-3</strain>
    </source>
</reference>